<dbReference type="AlphaFoldDB" id="A0A9D9NQF7"/>
<dbReference type="GO" id="GO:0016226">
    <property type="term" value="P:iron-sulfur cluster assembly"/>
    <property type="evidence" value="ECO:0007669"/>
    <property type="project" value="InterPro"/>
</dbReference>
<comment type="caution">
    <text evidence="2">The sequence shown here is derived from an EMBL/GenBank/DDBJ whole genome shotgun (WGS) entry which is preliminary data.</text>
</comment>
<evidence type="ECO:0000313" key="3">
    <source>
        <dbReference type="Proteomes" id="UP000823772"/>
    </source>
</evidence>
<feature type="domain" description="SUF system FeS cluster assembly SufBD core" evidence="1">
    <location>
        <begin position="68"/>
        <end position="205"/>
    </location>
</feature>
<dbReference type="InterPro" id="IPR037284">
    <property type="entry name" value="SUF_FeS_clus_asmbl_SufBD_sf"/>
</dbReference>
<evidence type="ECO:0000259" key="1">
    <source>
        <dbReference type="Pfam" id="PF01458"/>
    </source>
</evidence>
<dbReference type="EMBL" id="JADILY010000113">
    <property type="protein sequence ID" value="MBO8481985.1"/>
    <property type="molecule type" value="Genomic_DNA"/>
</dbReference>
<dbReference type="InterPro" id="IPR000825">
    <property type="entry name" value="SUF_FeS_clus_asmbl_SufBD_core"/>
</dbReference>
<gene>
    <name evidence="2" type="ORF">IAC87_05510</name>
</gene>
<proteinExistence type="predicted"/>
<dbReference type="PANTHER" id="PTHR43575">
    <property type="entry name" value="PROTEIN ABCI7, CHLOROPLASTIC"/>
    <property type="match status" value="1"/>
</dbReference>
<reference evidence="2" key="2">
    <citation type="journal article" date="2021" name="PeerJ">
        <title>Extensive microbial diversity within the chicken gut microbiome revealed by metagenomics and culture.</title>
        <authorList>
            <person name="Gilroy R."/>
            <person name="Ravi A."/>
            <person name="Getino M."/>
            <person name="Pursley I."/>
            <person name="Horton D.L."/>
            <person name="Alikhan N.F."/>
            <person name="Baker D."/>
            <person name="Gharbi K."/>
            <person name="Hall N."/>
            <person name="Watson M."/>
            <person name="Adriaenssens E.M."/>
            <person name="Foster-Nyarko E."/>
            <person name="Jarju S."/>
            <person name="Secka A."/>
            <person name="Antonio M."/>
            <person name="Oren A."/>
            <person name="Chaudhuri R.R."/>
            <person name="La Ragione R."/>
            <person name="Hildebrand F."/>
            <person name="Pallen M.J."/>
        </authorList>
    </citation>
    <scope>NUCLEOTIDE SEQUENCE</scope>
    <source>
        <strain evidence="2">B3-2255</strain>
    </source>
</reference>
<name>A0A9D9NQF7_9BACT</name>
<dbReference type="SUPFAM" id="SSF101960">
    <property type="entry name" value="Stabilizer of iron transporter SufD"/>
    <property type="match status" value="1"/>
</dbReference>
<accession>A0A9D9NQF7</accession>
<evidence type="ECO:0000313" key="2">
    <source>
        <dbReference type="EMBL" id="MBO8481985.1"/>
    </source>
</evidence>
<organism evidence="2 3">
    <name type="scientific">Candidatus Merdivivens faecigallinarum</name>
    <dbReference type="NCBI Taxonomy" id="2840871"/>
    <lineage>
        <taxon>Bacteria</taxon>
        <taxon>Pseudomonadati</taxon>
        <taxon>Bacteroidota</taxon>
        <taxon>Bacteroidia</taxon>
        <taxon>Bacteroidales</taxon>
        <taxon>Muribaculaceae</taxon>
        <taxon>Muribaculaceae incertae sedis</taxon>
        <taxon>Candidatus Merdivivens</taxon>
    </lineage>
</organism>
<dbReference type="Proteomes" id="UP000823772">
    <property type="component" value="Unassembled WGS sequence"/>
</dbReference>
<protein>
    <submittedName>
        <fullName evidence="2">SufD family Fe-S cluster assembly protein</fullName>
    </submittedName>
</protein>
<dbReference type="Pfam" id="PF01458">
    <property type="entry name" value="SUFBD_core"/>
    <property type="match status" value="1"/>
</dbReference>
<dbReference type="PANTHER" id="PTHR43575:SF1">
    <property type="entry name" value="PROTEIN ABCI7, CHLOROPLASTIC"/>
    <property type="match status" value="1"/>
</dbReference>
<sequence length="233" mass="25158">MGDNSTGNKRLVISQQERMALTIVHGAGCTKEERLPADIEIREGGSLEIVIVSLSGGDSAADGGFSLATDIRLTGENASCRIYGAAICKGNDGTEMKINVRHLAENCTSTQSFRTIASGNAKCGFHGKITVAPGAQRTEAYQESHGILLSENARIETLPQLEIYADDVKCSHGATIGKLDENQIFYMRSRGISEKNARDILLRAFVSPIIGMIHEDTDKERIGLHVDNLLISI</sequence>
<dbReference type="InterPro" id="IPR055346">
    <property type="entry name" value="Fe-S_cluster_assembly_SufBD"/>
</dbReference>
<reference evidence="2" key="1">
    <citation type="submission" date="2020-10" db="EMBL/GenBank/DDBJ databases">
        <authorList>
            <person name="Gilroy R."/>
        </authorList>
    </citation>
    <scope>NUCLEOTIDE SEQUENCE</scope>
    <source>
        <strain evidence="2">B3-2255</strain>
    </source>
</reference>